<protein>
    <submittedName>
        <fullName evidence="2">Uncharacterized protein</fullName>
    </submittedName>
</protein>
<feature type="compositionally biased region" description="Low complexity" evidence="1">
    <location>
        <begin position="1"/>
        <end position="14"/>
    </location>
</feature>
<sequence>MNLSSGLSSLSPLSNRKGLFSDRDENERRQIDERRVENMIYVSEDAAERISRINNRLVSNEPLDLRTCTRTSAEIQVLLFYTKERGYIEVYNTNGELLQSGEVTSTSNE</sequence>
<comment type="caution">
    <text evidence="2">The sequence shown here is derived from an EMBL/GenBank/DDBJ whole genome shotgun (WGS) entry which is preliminary data.</text>
</comment>
<feature type="region of interest" description="Disordered" evidence="1">
    <location>
        <begin position="1"/>
        <end position="31"/>
    </location>
</feature>
<dbReference type="Proteomes" id="UP000887013">
    <property type="component" value="Unassembled WGS sequence"/>
</dbReference>
<evidence type="ECO:0000313" key="3">
    <source>
        <dbReference type="Proteomes" id="UP000887013"/>
    </source>
</evidence>
<organism evidence="2 3">
    <name type="scientific">Nephila pilipes</name>
    <name type="common">Giant wood spider</name>
    <name type="synonym">Nephila maculata</name>
    <dbReference type="NCBI Taxonomy" id="299642"/>
    <lineage>
        <taxon>Eukaryota</taxon>
        <taxon>Metazoa</taxon>
        <taxon>Ecdysozoa</taxon>
        <taxon>Arthropoda</taxon>
        <taxon>Chelicerata</taxon>
        <taxon>Arachnida</taxon>
        <taxon>Araneae</taxon>
        <taxon>Araneomorphae</taxon>
        <taxon>Entelegynae</taxon>
        <taxon>Araneoidea</taxon>
        <taxon>Nephilidae</taxon>
        <taxon>Nephila</taxon>
    </lineage>
</organism>
<dbReference type="AlphaFoldDB" id="A0A8X6N2F7"/>
<dbReference type="OrthoDB" id="10587564at2759"/>
<gene>
    <name evidence="2" type="ORF">NPIL_462621</name>
</gene>
<name>A0A8X6N2F7_NEPPI</name>
<reference evidence="2" key="1">
    <citation type="submission" date="2020-08" db="EMBL/GenBank/DDBJ databases">
        <title>Multicomponent nature underlies the extraordinary mechanical properties of spider dragline silk.</title>
        <authorList>
            <person name="Kono N."/>
            <person name="Nakamura H."/>
            <person name="Mori M."/>
            <person name="Yoshida Y."/>
            <person name="Ohtoshi R."/>
            <person name="Malay A.D."/>
            <person name="Moran D.A.P."/>
            <person name="Tomita M."/>
            <person name="Numata K."/>
            <person name="Arakawa K."/>
        </authorList>
    </citation>
    <scope>NUCLEOTIDE SEQUENCE</scope>
</reference>
<accession>A0A8X6N2F7</accession>
<evidence type="ECO:0000313" key="2">
    <source>
        <dbReference type="EMBL" id="GFS89749.1"/>
    </source>
</evidence>
<dbReference type="EMBL" id="BMAW01004578">
    <property type="protein sequence ID" value="GFS89749.1"/>
    <property type="molecule type" value="Genomic_DNA"/>
</dbReference>
<feature type="compositionally biased region" description="Basic and acidic residues" evidence="1">
    <location>
        <begin position="19"/>
        <end position="31"/>
    </location>
</feature>
<keyword evidence="3" id="KW-1185">Reference proteome</keyword>
<evidence type="ECO:0000256" key="1">
    <source>
        <dbReference type="SAM" id="MobiDB-lite"/>
    </source>
</evidence>
<proteinExistence type="predicted"/>